<dbReference type="Proteomes" id="UP001157502">
    <property type="component" value="Chromosome 1"/>
</dbReference>
<evidence type="ECO:0000313" key="2">
    <source>
        <dbReference type="Proteomes" id="UP001157502"/>
    </source>
</evidence>
<reference evidence="1" key="1">
    <citation type="submission" date="2021-05" db="EMBL/GenBank/DDBJ databases">
        <authorList>
            <person name="Pan Q."/>
            <person name="Jouanno E."/>
            <person name="Zahm M."/>
            <person name="Klopp C."/>
            <person name="Cabau C."/>
            <person name="Louis A."/>
            <person name="Berthelot C."/>
            <person name="Parey E."/>
            <person name="Roest Crollius H."/>
            <person name="Montfort J."/>
            <person name="Robinson-Rechavi M."/>
            <person name="Bouchez O."/>
            <person name="Lampietro C."/>
            <person name="Lopez Roques C."/>
            <person name="Donnadieu C."/>
            <person name="Postlethwait J."/>
            <person name="Bobe J."/>
            <person name="Dillon D."/>
            <person name="Chandos A."/>
            <person name="von Hippel F."/>
            <person name="Guiguen Y."/>
        </authorList>
    </citation>
    <scope>NUCLEOTIDE SEQUENCE</scope>
    <source>
        <strain evidence="1">YG-Jan2019</strain>
    </source>
</reference>
<keyword evidence="2" id="KW-1185">Reference proteome</keyword>
<dbReference type="EMBL" id="CM055728">
    <property type="protein sequence ID" value="KAJ8016451.1"/>
    <property type="molecule type" value="Genomic_DNA"/>
</dbReference>
<protein>
    <submittedName>
        <fullName evidence="1">Uncharacterized protein</fullName>
    </submittedName>
</protein>
<proteinExistence type="predicted"/>
<sequence>MACDVHFRLQPAILHLLQYLYESCTYLPLNSSLESRTIAALFLSQCLQIFELQASSFPTEKSRVAYMITMMNVQALEWAMPIWDQQLPVFFNAPLSGREAARLL</sequence>
<comment type="caution">
    <text evidence="1">The sequence shown here is derived from an EMBL/GenBank/DDBJ whole genome shotgun (WGS) entry which is preliminary data.</text>
</comment>
<name>A0ACC2HKB7_DALPE</name>
<gene>
    <name evidence="1" type="ORF">DPEC_G00007340</name>
</gene>
<evidence type="ECO:0000313" key="1">
    <source>
        <dbReference type="EMBL" id="KAJ8016451.1"/>
    </source>
</evidence>
<organism evidence="1 2">
    <name type="scientific">Dallia pectoralis</name>
    <name type="common">Alaska blackfish</name>
    <dbReference type="NCBI Taxonomy" id="75939"/>
    <lineage>
        <taxon>Eukaryota</taxon>
        <taxon>Metazoa</taxon>
        <taxon>Chordata</taxon>
        <taxon>Craniata</taxon>
        <taxon>Vertebrata</taxon>
        <taxon>Euteleostomi</taxon>
        <taxon>Actinopterygii</taxon>
        <taxon>Neopterygii</taxon>
        <taxon>Teleostei</taxon>
        <taxon>Protacanthopterygii</taxon>
        <taxon>Esociformes</taxon>
        <taxon>Umbridae</taxon>
        <taxon>Dallia</taxon>
    </lineage>
</organism>
<accession>A0ACC2HKB7</accession>